<sequence length="453" mass="50476">MARKAEKEKTKDGLKLKIVNPNAAGIDIAYGEMQVCVPEDRDGENNRCFGSFTCDYEEIASWLKACGITTVAMESTGSYWVGLYFFLEEKGFDVLLANAKDVKNVSGKKTDEADAEWIMLMHSYGLLKPSFHPDAAARSIRELARHRDNMLRSASKEVQHMQKSLVLMNIKVDTVISDILGKSGKAIIEAILNGNHDPKSLVQLVDPRCKASKETIEKSLEGTWDAVHLFELKQSYDLYKYIHIQIADCEAEMDRLLGEYTEGCGTDMQGYTATKKRVAKKNAISFDAEKHAFSMWGVNAMEIPGMSLGALAVLMGELGSGFTEKFTSAKSFCKWCNLVPNNKISGGKLLSSKVPKQKNRVGQVFRLCANSVKSVKTGLGIYFRRQKSKGGHLQAIVATANKIAKIFYTMVVTKNHYDESKVGLDEKQLLERKIIMAQKTLDRLNLKLSVAQR</sequence>
<dbReference type="NCBIfam" id="NF033542">
    <property type="entry name" value="transpos_IS110"/>
    <property type="match status" value="1"/>
</dbReference>
<dbReference type="RefSeq" id="WP_154535580.1">
    <property type="nucleotide sequence ID" value="NZ_VUNG01000069.1"/>
</dbReference>
<dbReference type="GO" id="GO:0003677">
    <property type="term" value="F:DNA binding"/>
    <property type="evidence" value="ECO:0007669"/>
    <property type="project" value="InterPro"/>
</dbReference>
<reference evidence="3 4" key="1">
    <citation type="submission" date="2019-08" db="EMBL/GenBank/DDBJ databases">
        <title>In-depth cultivation of the pig gut microbiome towards novel bacterial diversity and tailored functional studies.</title>
        <authorList>
            <person name="Wylensek D."/>
            <person name="Hitch T.C.A."/>
            <person name="Clavel T."/>
        </authorList>
    </citation>
    <scope>NUCLEOTIDE SEQUENCE [LARGE SCALE GENOMIC DNA]</scope>
    <source>
        <strain evidence="3 4">LKV-178-WT-2A</strain>
    </source>
</reference>
<dbReference type="EMBL" id="VUNG01000069">
    <property type="protein sequence ID" value="MST85987.1"/>
    <property type="molecule type" value="Genomic_DNA"/>
</dbReference>
<dbReference type="AlphaFoldDB" id="A0A7K0KJ75"/>
<accession>A0A7K0KJ75</accession>
<dbReference type="GO" id="GO:0006313">
    <property type="term" value="P:DNA transposition"/>
    <property type="evidence" value="ECO:0007669"/>
    <property type="project" value="InterPro"/>
</dbReference>
<gene>
    <name evidence="3" type="ORF">FYJ73_15170</name>
</gene>
<dbReference type="GO" id="GO:0004803">
    <property type="term" value="F:transposase activity"/>
    <property type="evidence" value="ECO:0007669"/>
    <property type="project" value="InterPro"/>
</dbReference>
<dbReference type="InterPro" id="IPR003346">
    <property type="entry name" value="Transposase_20"/>
</dbReference>
<evidence type="ECO:0000259" key="1">
    <source>
        <dbReference type="Pfam" id="PF01548"/>
    </source>
</evidence>
<evidence type="ECO:0000313" key="3">
    <source>
        <dbReference type="EMBL" id="MST85987.1"/>
    </source>
</evidence>
<evidence type="ECO:0000259" key="2">
    <source>
        <dbReference type="Pfam" id="PF02371"/>
    </source>
</evidence>
<dbReference type="Pfam" id="PF02371">
    <property type="entry name" value="Transposase_20"/>
    <property type="match status" value="1"/>
</dbReference>
<dbReference type="InterPro" id="IPR002525">
    <property type="entry name" value="Transp_IS110-like_N"/>
</dbReference>
<dbReference type="PANTHER" id="PTHR33055">
    <property type="entry name" value="TRANSPOSASE FOR INSERTION SEQUENCE ELEMENT IS1111A"/>
    <property type="match status" value="1"/>
</dbReference>
<dbReference type="InterPro" id="IPR047650">
    <property type="entry name" value="Transpos_IS110"/>
</dbReference>
<protein>
    <submittedName>
        <fullName evidence="3">IS110 family transposase</fullName>
    </submittedName>
</protein>
<proteinExistence type="predicted"/>
<evidence type="ECO:0000313" key="4">
    <source>
        <dbReference type="Proteomes" id="UP000438914"/>
    </source>
</evidence>
<dbReference type="PANTHER" id="PTHR33055:SF13">
    <property type="entry name" value="TRANSPOSASE"/>
    <property type="match status" value="1"/>
</dbReference>
<name>A0A7K0KJ75_9BACT</name>
<organism evidence="3 4">
    <name type="scientific">Hallella mizrahii</name>
    <dbReference type="NCBI Taxonomy" id="2606637"/>
    <lineage>
        <taxon>Bacteria</taxon>
        <taxon>Pseudomonadati</taxon>
        <taxon>Bacteroidota</taxon>
        <taxon>Bacteroidia</taxon>
        <taxon>Bacteroidales</taxon>
        <taxon>Prevotellaceae</taxon>
        <taxon>Hallella</taxon>
    </lineage>
</organism>
<dbReference type="Proteomes" id="UP000438914">
    <property type="component" value="Unassembled WGS sequence"/>
</dbReference>
<keyword evidence="4" id="KW-1185">Reference proteome</keyword>
<feature type="domain" description="Transposase IS116/IS110/IS902 C-terminal" evidence="2">
    <location>
        <begin position="301"/>
        <end position="368"/>
    </location>
</feature>
<feature type="domain" description="Transposase IS110-like N-terminal" evidence="1">
    <location>
        <begin position="24"/>
        <end position="167"/>
    </location>
</feature>
<comment type="caution">
    <text evidence="3">The sequence shown here is derived from an EMBL/GenBank/DDBJ whole genome shotgun (WGS) entry which is preliminary data.</text>
</comment>
<dbReference type="Pfam" id="PF01548">
    <property type="entry name" value="DEDD_Tnp_IS110"/>
    <property type="match status" value="1"/>
</dbReference>